<evidence type="ECO:0008006" key="4">
    <source>
        <dbReference type="Google" id="ProtNLM"/>
    </source>
</evidence>
<dbReference type="PANTHER" id="PTHR47482:SF5">
    <property type="entry name" value="FAR1 DOMAIN-CONTAINING PROTEIN"/>
    <property type="match status" value="1"/>
</dbReference>
<reference evidence="2 3" key="1">
    <citation type="submission" date="2017-09" db="EMBL/GenBank/DDBJ databases">
        <authorList>
            <consortium name="International Durum Wheat Genome Sequencing Consortium (IDWGSC)"/>
            <person name="Milanesi L."/>
        </authorList>
    </citation>
    <scope>NUCLEOTIDE SEQUENCE [LARGE SCALE GENOMIC DNA]</scope>
    <source>
        <strain evidence="3">cv. Svevo</strain>
    </source>
</reference>
<evidence type="ECO:0000256" key="1">
    <source>
        <dbReference type="SAM" id="MobiDB-lite"/>
    </source>
</evidence>
<feature type="region of interest" description="Disordered" evidence="1">
    <location>
        <begin position="36"/>
        <end position="57"/>
    </location>
</feature>
<dbReference type="Gramene" id="TRITD3Bv1G146980.1">
    <property type="protein sequence ID" value="TRITD3Bv1G146980.1"/>
    <property type="gene ID" value="TRITD3Bv1G146980"/>
</dbReference>
<keyword evidence="3" id="KW-1185">Reference proteome</keyword>
<dbReference type="PANTHER" id="PTHR47482">
    <property type="entry name" value="OS11G0632001 PROTEIN"/>
    <property type="match status" value="1"/>
</dbReference>
<evidence type="ECO:0000313" key="3">
    <source>
        <dbReference type="Proteomes" id="UP000324705"/>
    </source>
</evidence>
<dbReference type="EMBL" id="LT934116">
    <property type="protein sequence ID" value="VAH78457.1"/>
    <property type="molecule type" value="Genomic_DNA"/>
</dbReference>
<gene>
    <name evidence="2" type="ORF">TRITD_3Bv1G146980</name>
</gene>
<protein>
    <recommendedName>
        <fullName evidence="4">FAR1 domain-containing protein</fullName>
    </recommendedName>
</protein>
<evidence type="ECO:0000313" key="2">
    <source>
        <dbReference type="EMBL" id="VAH78457.1"/>
    </source>
</evidence>
<proteinExistence type="predicted"/>
<name>A0A9R1S352_TRITD</name>
<dbReference type="AlphaFoldDB" id="A0A9R1S352"/>
<sequence>MEPVHYPAVATAAEELSPMATGSVDGQICAADGAVAAEGDDEPQASEKSIGQVDPKTPGWTRRVRIGAAAPGRAPCPGRTSALEKAIRGFGDKPGSIVIVPALGTSFDALGEAYDFYNLCSWEKGFGIRYGKSRLNVERTKCMQEIVCGCAGKPGVENTRSCRCECPTLIRLLRTKDNGWYIVEHRE</sequence>
<accession>A0A9R1S352</accession>
<dbReference type="Proteomes" id="UP000324705">
    <property type="component" value="Chromosome 3B"/>
</dbReference>
<organism evidence="2 3">
    <name type="scientific">Triticum turgidum subsp. durum</name>
    <name type="common">Durum wheat</name>
    <name type="synonym">Triticum durum</name>
    <dbReference type="NCBI Taxonomy" id="4567"/>
    <lineage>
        <taxon>Eukaryota</taxon>
        <taxon>Viridiplantae</taxon>
        <taxon>Streptophyta</taxon>
        <taxon>Embryophyta</taxon>
        <taxon>Tracheophyta</taxon>
        <taxon>Spermatophyta</taxon>
        <taxon>Magnoliopsida</taxon>
        <taxon>Liliopsida</taxon>
        <taxon>Poales</taxon>
        <taxon>Poaceae</taxon>
        <taxon>BOP clade</taxon>
        <taxon>Pooideae</taxon>
        <taxon>Triticodae</taxon>
        <taxon>Triticeae</taxon>
        <taxon>Triticinae</taxon>
        <taxon>Triticum</taxon>
    </lineage>
</organism>
<dbReference type="OMA" id="ENSMAFI"/>